<feature type="transmembrane region" description="Helical" evidence="1">
    <location>
        <begin position="27"/>
        <end position="49"/>
    </location>
</feature>
<organism evidence="2">
    <name type="scientific">Zea mays</name>
    <name type="common">Maize</name>
    <dbReference type="NCBI Taxonomy" id="4577"/>
    <lineage>
        <taxon>Eukaryota</taxon>
        <taxon>Viridiplantae</taxon>
        <taxon>Streptophyta</taxon>
        <taxon>Embryophyta</taxon>
        <taxon>Tracheophyta</taxon>
        <taxon>Spermatophyta</taxon>
        <taxon>Magnoliopsida</taxon>
        <taxon>Liliopsida</taxon>
        <taxon>Poales</taxon>
        <taxon>Poaceae</taxon>
        <taxon>PACMAD clade</taxon>
        <taxon>Panicoideae</taxon>
        <taxon>Andropogonodae</taxon>
        <taxon>Andropogoneae</taxon>
        <taxon>Tripsacinae</taxon>
        <taxon>Zea</taxon>
    </lineage>
</organism>
<accession>C0PA00</accession>
<dbReference type="EMBL" id="BT065119">
    <property type="protein sequence ID" value="ACN30995.1"/>
    <property type="molecule type" value="mRNA"/>
</dbReference>
<reference evidence="2" key="1">
    <citation type="journal article" date="2009" name="PLoS Genet.">
        <title>Sequencing, mapping, and analysis of 27,455 maize full-length cDNAs.</title>
        <authorList>
            <person name="Soderlund C."/>
            <person name="Descour A."/>
            <person name="Kudrna D."/>
            <person name="Bomhoff M."/>
            <person name="Boyd L."/>
            <person name="Currie J."/>
            <person name="Angelova A."/>
            <person name="Collura K."/>
            <person name="Wissotski M."/>
            <person name="Ashley E."/>
            <person name="Morrow D."/>
            <person name="Fernandes J."/>
            <person name="Walbot V."/>
            <person name="Yu Y."/>
        </authorList>
    </citation>
    <scope>NUCLEOTIDE SEQUENCE</scope>
    <source>
        <strain evidence="2">B73</strain>
    </source>
</reference>
<name>C0PA00_MAIZE</name>
<dbReference type="AlphaFoldDB" id="C0PA00"/>
<keyword evidence="1" id="KW-1133">Transmembrane helix</keyword>
<evidence type="ECO:0000256" key="1">
    <source>
        <dbReference type="SAM" id="Phobius"/>
    </source>
</evidence>
<keyword evidence="1" id="KW-0472">Membrane</keyword>
<evidence type="ECO:0000313" key="2">
    <source>
        <dbReference type="EMBL" id="ACN30995.1"/>
    </source>
</evidence>
<sequence>MDCQEPKTYQVCPVSHVRCSAIVLVRYSAIIVGGVTYLAAIIGSAPVYVH</sequence>
<keyword evidence="1" id="KW-0812">Transmembrane</keyword>
<protein>
    <submittedName>
        <fullName evidence="2">Uncharacterized protein</fullName>
    </submittedName>
</protein>
<proteinExistence type="evidence at transcript level"/>